<evidence type="ECO:0000313" key="2">
    <source>
        <dbReference type="EMBL" id="AEO68421.1"/>
    </source>
</evidence>
<feature type="compositionally biased region" description="Polar residues" evidence="1">
    <location>
        <begin position="232"/>
        <end position="249"/>
    </location>
</feature>
<dbReference type="HOGENOM" id="CLU_1116405_0_0_1"/>
<protein>
    <submittedName>
        <fullName evidence="2">Uncharacterized protein</fullName>
    </submittedName>
</protein>
<dbReference type="GeneID" id="11518238"/>
<evidence type="ECO:0000313" key="3">
    <source>
        <dbReference type="Proteomes" id="UP000008181"/>
    </source>
</evidence>
<evidence type="ECO:0000256" key="1">
    <source>
        <dbReference type="SAM" id="MobiDB-lite"/>
    </source>
</evidence>
<organism evidence="2 3">
    <name type="scientific">Thermothielavioides terrestris (strain ATCC 38088 / NRRL 8126)</name>
    <name type="common">Thielavia terrestris</name>
    <dbReference type="NCBI Taxonomy" id="578455"/>
    <lineage>
        <taxon>Eukaryota</taxon>
        <taxon>Fungi</taxon>
        <taxon>Dikarya</taxon>
        <taxon>Ascomycota</taxon>
        <taxon>Pezizomycotina</taxon>
        <taxon>Sordariomycetes</taxon>
        <taxon>Sordariomycetidae</taxon>
        <taxon>Sordariales</taxon>
        <taxon>Chaetomiaceae</taxon>
        <taxon>Thermothielavioides</taxon>
        <taxon>Thermothielavioides terrestris</taxon>
    </lineage>
</organism>
<sequence>MQCVRAGSACVMRHGCARLLCGVSDLLFSGKEALWNWPAKNRQWNSQVPESGGALTQYVHRLPELEAPQSIVATVRSLAAPATDSQIAIAPTSLARFLASLGSEHHNERVVLRAFFSSLAQLADADPSQISLDVFTTEEIIDHTAVHLRDWDNELILSFHWEESKDSEFRDLRRSIKEPGTDLIKYDGKIYKQPDASFGPHGQPPEHQYQQMERTMLSYMKHSGLGNRIGSVGTTNSTARLGSQVLSSS</sequence>
<keyword evidence="3" id="KW-1185">Reference proteome</keyword>
<reference evidence="2 3" key="1">
    <citation type="journal article" date="2011" name="Nat. Biotechnol.">
        <title>Comparative genomic analysis of the thermophilic biomass-degrading fungi Myceliophthora thermophila and Thielavia terrestris.</title>
        <authorList>
            <person name="Berka R.M."/>
            <person name="Grigoriev I.V."/>
            <person name="Otillar R."/>
            <person name="Salamov A."/>
            <person name="Grimwood J."/>
            <person name="Reid I."/>
            <person name="Ishmael N."/>
            <person name="John T."/>
            <person name="Darmond C."/>
            <person name="Moisan M.-C."/>
            <person name="Henrissat B."/>
            <person name="Coutinho P.M."/>
            <person name="Lombard V."/>
            <person name="Natvig D.O."/>
            <person name="Lindquist E."/>
            <person name="Schmutz J."/>
            <person name="Lucas S."/>
            <person name="Harris P."/>
            <person name="Powlowski J."/>
            <person name="Bellemare A."/>
            <person name="Taylor D."/>
            <person name="Butler G."/>
            <person name="de Vries R.P."/>
            <person name="Allijn I.E."/>
            <person name="van den Brink J."/>
            <person name="Ushinsky S."/>
            <person name="Storms R."/>
            <person name="Powell A.J."/>
            <person name="Paulsen I.T."/>
            <person name="Elbourne L.D.H."/>
            <person name="Baker S.E."/>
            <person name="Magnuson J."/>
            <person name="LaBoissiere S."/>
            <person name="Clutterbuck A.J."/>
            <person name="Martinez D."/>
            <person name="Wogulis M."/>
            <person name="de Leon A.L."/>
            <person name="Rey M.W."/>
            <person name="Tsang A."/>
        </authorList>
    </citation>
    <scope>NUCLEOTIDE SEQUENCE [LARGE SCALE GENOMIC DNA]</scope>
    <source>
        <strain evidence="3">ATCC 38088 / NRRL 8126</strain>
    </source>
</reference>
<dbReference type="EMBL" id="CP003011">
    <property type="protein sequence ID" value="AEO68421.1"/>
    <property type="molecule type" value="Genomic_DNA"/>
</dbReference>
<dbReference type="AlphaFoldDB" id="G2R688"/>
<dbReference type="Proteomes" id="UP000008181">
    <property type="component" value="Chromosome 3"/>
</dbReference>
<gene>
    <name evidence="2" type="ORF">THITE_2130168</name>
</gene>
<dbReference type="RefSeq" id="XP_003654757.1">
    <property type="nucleotide sequence ID" value="XM_003654709.1"/>
</dbReference>
<accession>G2R688</accession>
<proteinExistence type="predicted"/>
<feature type="region of interest" description="Disordered" evidence="1">
    <location>
        <begin position="228"/>
        <end position="249"/>
    </location>
</feature>
<name>G2R688_THETT</name>
<dbReference type="KEGG" id="ttt:THITE_2130168"/>